<dbReference type="PANTHER" id="PTHR22911">
    <property type="entry name" value="ACYL-MALONYL CONDENSING ENZYME-RELATED"/>
    <property type="match status" value="1"/>
</dbReference>
<feature type="transmembrane region" description="Helical" evidence="1">
    <location>
        <begin position="132"/>
        <end position="154"/>
    </location>
</feature>
<feature type="domain" description="EamA" evidence="2">
    <location>
        <begin position="2"/>
        <end position="109"/>
    </location>
</feature>
<feature type="transmembrane region" description="Helical" evidence="1">
    <location>
        <begin position="160"/>
        <end position="180"/>
    </location>
</feature>
<evidence type="ECO:0000313" key="4">
    <source>
        <dbReference type="Proteomes" id="UP000178645"/>
    </source>
</evidence>
<evidence type="ECO:0000313" key="3">
    <source>
        <dbReference type="EMBL" id="OGJ02424.1"/>
    </source>
</evidence>
<comment type="caution">
    <text evidence="3">The sequence shown here is derived from an EMBL/GenBank/DDBJ whole genome shotgun (WGS) entry which is preliminary data.</text>
</comment>
<feature type="transmembrane region" description="Helical" evidence="1">
    <location>
        <begin position="192"/>
        <end position="215"/>
    </location>
</feature>
<keyword evidence="1" id="KW-1133">Transmembrane helix</keyword>
<reference evidence="3 4" key="1">
    <citation type="journal article" date="2016" name="Nat. Commun.">
        <title>Thousands of microbial genomes shed light on interconnected biogeochemical processes in an aquifer system.</title>
        <authorList>
            <person name="Anantharaman K."/>
            <person name="Brown C.T."/>
            <person name="Hug L.A."/>
            <person name="Sharon I."/>
            <person name="Castelle C.J."/>
            <person name="Probst A.J."/>
            <person name="Thomas B.C."/>
            <person name="Singh A."/>
            <person name="Wilkins M.J."/>
            <person name="Karaoz U."/>
            <person name="Brodie E.L."/>
            <person name="Williams K.H."/>
            <person name="Hubbard S.S."/>
            <person name="Banfield J.F."/>
        </authorList>
    </citation>
    <scope>NUCLEOTIDE SEQUENCE [LARGE SCALE GENOMIC DNA]</scope>
</reference>
<dbReference type="Gene3D" id="1.10.3730.20">
    <property type="match status" value="2"/>
</dbReference>
<feature type="transmembrane region" description="Helical" evidence="1">
    <location>
        <begin position="92"/>
        <end position="111"/>
    </location>
</feature>
<feature type="transmembrane region" description="Helical" evidence="1">
    <location>
        <begin position="248"/>
        <end position="266"/>
    </location>
</feature>
<gene>
    <name evidence="3" type="ORF">A3G53_03370</name>
</gene>
<feature type="transmembrane region" description="Helical" evidence="1">
    <location>
        <begin position="7"/>
        <end position="25"/>
    </location>
</feature>
<keyword evidence="1" id="KW-0472">Membrane</keyword>
<protein>
    <recommendedName>
        <fullName evidence="2">EamA domain-containing protein</fullName>
    </recommendedName>
</protein>
<dbReference type="SUPFAM" id="SSF103481">
    <property type="entry name" value="Multidrug resistance efflux transporter EmrE"/>
    <property type="match status" value="2"/>
</dbReference>
<dbReference type="Proteomes" id="UP000178645">
    <property type="component" value="Unassembled WGS sequence"/>
</dbReference>
<proteinExistence type="predicted"/>
<feature type="domain" description="EamA" evidence="2">
    <location>
        <begin position="131"/>
        <end position="263"/>
    </location>
</feature>
<keyword evidence="1" id="KW-0812">Transmembrane</keyword>
<dbReference type="EMBL" id="MFVU01000002">
    <property type="protein sequence ID" value="OGJ02424.1"/>
    <property type="molecule type" value="Genomic_DNA"/>
</dbReference>
<feature type="transmembrane region" description="Helical" evidence="1">
    <location>
        <begin position="37"/>
        <end position="55"/>
    </location>
</feature>
<sequence>MRTISPLTFFWGVLTVSAPIVWIFAWSKGVPDFSKLFFVGVIGSVVFYSISKILFYRTIRDAELSHVHPLVALGPVFTLGSSFLILSEVPSLIGFIGIGITLVGTYVLNISSIREGLWEPFKILFRNNLSLLMLYSVLIGSISPVFDKLAIIHTSPQNEIFALLMEDLVIVFGLLPWMLLKNKTVAIEIKFNWKWILTFGLLQAVSNTLAFISLAGANPGLVTSVFRTQIFFVLLFSYLFFGDRPKTETIVGSIIMIGGLVVLKLAT</sequence>
<evidence type="ECO:0000256" key="1">
    <source>
        <dbReference type="SAM" id="Phobius"/>
    </source>
</evidence>
<name>A0A1F6Y7R3_9BACT</name>
<dbReference type="InterPro" id="IPR000620">
    <property type="entry name" value="EamA_dom"/>
</dbReference>
<dbReference type="Pfam" id="PF00892">
    <property type="entry name" value="EamA"/>
    <property type="match status" value="2"/>
</dbReference>
<feature type="transmembrane region" description="Helical" evidence="1">
    <location>
        <begin position="221"/>
        <end position="241"/>
    </location>
</feature>
<dbReference type="PANTHER" id="PTHR22911:SF137">
    <property type="entry name" value="SOLUTE CARRIER FAMILY 35 MEMBER G2-RELATED"/>
    <property type="match status" value="1"/>
</dbReference>
<feature type="transmembrane region" description="Helical" evidence="1">
    <location>
        <begin position="67"/>
        <end position="86"/>
    </location>
</feature>
<dbReference type="GO" id="GO:0016020">
    <property type="term" value="C:membrane"/>
    <property type="evidence" value="ECO:0007669"/>
    <property type="project" value="InterPro"/>
</dbReference>
<dbReference type="InterPro" id="IPR037185">
    <property type="entry name" value="EmrE-like"/>
</dbReference>
<organism evidence="3 4">
    <name type="scientific">Candidatus Nomurabacteria bacterium RIFCSPLOWO2_12_FULL_44_11</name>
    <dbReference type="NCBI Taxonomy" id="1801796"/>
    <lineage>
        <taxon>Bacteria</taxon>
        <taxon>Candidatus Nomuraibacteriota</taxon>
    </lineage>
</organism>
<dbReference type="AlphaFoldDB" id="A0A1F6Y7R3"/>
<evidence type="ECO:0000259" key="2">
    <source>
        <dbReference type="Pfam" id="PF00892"/>
    </source>
</evidence>
<accession>A0A1F6Y7R3</accession>